<feature type="signal peptide" evidence="3">
    <location>
        <begin position="1"/>
        <end position="24"/>
    </location>
</feature>
<dbReference type="GO" id="GO:0016491">
    <property type="term" value="F:oxidoreductase activity"/>
    <property type="evidence" value="ECO:0007669"/>
    <property type="project" value="UniProtKB-KW"/>
</dbReference>
<dbReference type="InterPro" id="IPR011706">
    <property type="entry name" value="Cu-oxidase_C"/>
</dbReference>
<dbReference type="EMBL" id="CP024767">
    <property type="protein sequence ID" value="QAY86806.1"/>
    <property type="molecule type" value="Genomic_DNA"/>
</dbReference>
<dbReference type="Gene3D" id="2.60.40.420">
    <property type="entry name" value="Cupredoxins - blue copper proteins"/>
    <property type="match status" value="3"/>
</dbReference>
<evidence type="ECO:0000313" key="7">
    <source>
        <dbReference type="EMBL" id="QAY86806.1"/>
    </source>
</evidence>
<dbReference type="InterPro" id="IPR045087">
    <property type="entry name" value="Cu-oxidase_fam"/>
</dbReference>
<dbReference type="AlphaFoldDB" id="A0A4P6G8U5"/>
<dbReference type="GO" id="GO:0005507">
    <property type="term" value="F:copper ion binding"/>
    <property type="evidence" value="ECO:0007669"/>
    <property type="project" value="InterPro"/>
</dbReference>
<dbReference type="SUPFAM" id="SSF49503">
    <property type="entry name" value="Cupredoxins"/>
    <property type="match status" value="3"/>
</dbReference>
<feature type="chain" id="PRO_5020815235" evidence="3">
    <location>
        <begin position="25"/>
        <end position="492"/>
    </location>
</feature>
<dbReference type="Proteomes" id="UP000291121">
    <property type="component" value="Chromosome"/>
</dbReference>
<dbReference type="Pfam" id="PF07732">
    <property type="entry name" value="Cu-oxidase_3"/>
    <property type="match status" value="1"/>
</dbReference>
<gene>
    <name evidence="7" type="ORF">CUN61_23900</name>
</gene>
<keyword evidence="8" id="KW-1185">Reference proteome</keyword>
<dbReference type="Pfam" id="PF07731">
    <property type="entry name" value="Cu-oxidase_2"/>
    <property type="match status" value="1"/>
</dbReference>
<evidence type="ECO:0000259" key="5">
    <source>
        <dbReference type="Pfam" id="PF07731"/>
    </source>
</evidence>
<dbReference type="Pfam" id="PF00394">
    <property type="entry name" value="Cu-oxidase"/>
    <property type="match status" value="1"/>
</dbReference>
<keyword evidence="1" id="KW-0479">Metal-binding</keyword>
<feature type="domain" description="Plastocyanin-like" evidence="6">
    <location>
        <begin position="81"/>
        <end position="188"/>
    </location>
</feature>
<evidence type="ECO:0000259" key="6">
    <source>
        <dbReference type="Pfam" id="PF07732"/>
    </source>
</evidence>
<dbReference type="CDD" id="cd13881">
    <property type="entry name" value="CuRO_2_McoC_like"/>
    <property type="match status" value="1"/>
</dbReference>
<name>A0A4P6G8U5_9PSED</name>
<sequence length="492" mass="54193">MQRRTFLGGVAVAGLAAPWLQAWSAVDMASAPVGLPLLASDLLPAGATLRELPKLANASSTPGHFQATLTAAPLTLPFIPGHASTEFWAYNDGLPGPLIELFEGDMVEITFINNLKQPSTIHWHGLPIPPDQDGNPHDPVPPGGRHTYRFNLPQGSAGTYWYHPHPHQYTAEQAFRGLAGPLLVRSREDPLAELPERLLVVSDLKLDRYAAIAPNDANDWMNGREGQFALVNAQHQPVLPFDAGGRERWRVWNACSARYLQLALPGSTLTLVGTDGGLLEAPQPVQREYLLAPAQRIELIVDAGSLRDRIELNANIYPRGKMGDVSPDKAMSLLTVDFTAVRATAVAALPGRLGSVADLGPVTAHKQVVFSEKMNMANGSHRMQFLINDQEYDMGRVDLVSKVNEVELWEIVNRSDMDHPFHLHGTQFQVVERELGGVITPAPFRAWQDTVNLRSNEIVRIKTVQRWSGLRMFHCHILEHEATGMMGQLKVV</sequence>
<dbReference type="InterPro" id="IPR008972">
    <property type="entry name" value="Cupredoxin"/>
</dbReference>
<reference evidence="7 8" key="1">
    <citation type="submission" date="2017-11" db="EMBL/GenBank/DDBJ databases">
        <title>Genome sequence of Pseudomonas arsenicoxydans ACM1.</title>
        <authorList>
            <person name="Nascimento F.X."/>
        </authorList>
    </citation>
    <scope>NUCLEOTIDE SEQUENCE [LARGE SCALE GENOMIC DNA]</scope>
    <source>
        <strain evidence="7 8">ACM1</strain>
    </source>
</reference>
<feature type="domain" description="Plastocyanin-like" evidence="5">
    <location>
        <begin position="373"/>
        <end position="491"/>
    </location>
</feature>
<accession>A0A4P6G8U5</accession>
<keyword evidence="2" id="KW-0560">Oxidoreductase</keyword>
<feature type="domain" description="Plastocyanin-like" evidence="4">
    <location>
        <begin position="215"/>
        <end position="303"/>
    </location>
</feature>
<dbReference type="InterPro" id="IPR011707">
    <property type="entry name" value="Cu-oxidase-like_N"/>
</dbReference>
<dbReference type="InterPro" id="IPR001117">
    <property type="entry name" value="Cu-oxidase_2nd"/>
</dbReference>
<dbReference type="PROSITE" id="PS00080">
    <property type="entry name" value="MULTICOPPER_OXIDASE2"/>
    <property type="match status" value="1"/>
</dbReference>
<dbReference type="PANTHER" id="PTHR11709:SF2">
    <property type="entry name" value="MULTICOPPER OXIDASE LPR1"/>
    <property type="match status" value="1"/>
</dbReference>
<evidence type="ECO:0000256" key="3">
    <source>
        <dbReference type="SAM" id="SignalP"/>
    </source>
</evidence>
<evidence type="ECO:0000313" key="8">
    <source>
        <dbReference type="Proteomes" id="UP000291121"/>
    </source>
</evidence>
<dbReference type="CDD" id="cd13855">
    <property type="entry name" value="CuRO_1_McoC_like"/>
    <property type="match status" value="1"/>
</dbReference>
<dbReference type="RefSeq" id="WP_208668835.1">
    <property type="nucleotide sequence ID" value="NZ_CP024767.1"/>
</dbReference>
<dbReference type="PANTHER" id="PTHR11709">
    <property type="entry name" value="MULTI-COPPER OXIDASE"/>
    <property type="match status" value="1"/>
</dbReference>
<evidence type="ECO:0000256" key="1">
    <source>
        <dbReference type="ARBA" id="ARBA00022723"/>
    </source>
</evidence>
<proteinExistence type="predicted"/>
<keyword evidence="3" id="KW-0732">Signal</keyword>
<evidence type="ECO:0000259" key="4">
    <source>
        <dbReference type="Pfam" id="PF00394"/>
    </source>
</evidence>
<dbReference type="GO" id="GO:0030288">
    <property type="term" value="C:outer membrane-bounded periplasmic space"/>
    <property type="evidence" value="ECO:0007669"/>
    <property type="project" value="TreeGrafter"/>
</dbReference>
<organism evidence="7 8">
    <name type="scientific">Pseudomonas arsenicoxydans</name>
    <dbReference type="NCBI Taxonomy" id="702115"/>
    <lineage>
        <taxon>Bacteria</taxon>
        <taxon>Pseudomonadati</taxon>
        <taxon>Pseudomonadota</taxon>
        <taxon>Gammaproteobacteria</taxon>
        <taxon>Pseudomonadales</taxon>
        <taxon>Pseudomonadaceae</taxon>
        <taxon>Pseudomonas</taxon>
    </lineage>
</organism>
<dbReference type="InterPro" id="IPR002355">
    <property type="entry name" value="Cu_oxidase_Cu_BS"/>
</dbReference>
<evidence type="ECO:0000256" key="2">
    <source>
        <dbReference type="ARBA" id="ARBA00023002"/>
    </source>
</evidence>
<protein>
    <submittedName>
        <fullName evidence="7">Copper oxidase</fullName>
    </submittedName>
</protein>